<dbReference type="Proteomes" id="UP001500466">
    <property type="component" value="Unassembled WGS sequence"/>
</dbReference>
<feature type="compositionally biased region" description="Basic and acidic residues" evidence="1">
    <location>
        <begin position="1"/>
        <end position="11"/>
    </location>
</feature>
<reference evidence="4" key="1">
    <citation type="journal article" date="2019" name="Int. J. Syst. Evol. Microbiol.">
        <title>The Global Catalogue of Microorganisms (GCM) 10K type strain sequencing project: providing services to taxonomists for standard genome sequencing and annotation.</title>
        <authorList>
            <consortium name="The Broad Institute Genomics Platform"/>
            <consortium name="The Broad Institute Genome Sequencing Center for Infectious Disease"/>
            <person name="Wu L."/>
            <person name="Ma J."/>
        </authorList>
    </citation>
    <scope>NUCLEOTIDE SEQUENCE [LARGE SCALE GENOMIC DNA]</scope>
    <source>
        <strain evidence="4">JCM 17986</strain>
    </source>
</reference>
<keyword evidence="4" id="KW-1185">Reference proteome</keyword>
<dbReference type="InterPro" id="IPR036390">
    <property type="entry name" value="WH_DNA-bd_sf"/>
</dbReference>
<dbReference type="Pfam" id="PF01047">
    <property type="entry name" value="MarR"/>
    <property type="match status" value="1"/>
</dbReference>
<dbReference type="PANTHER" id="PTHR33164:SF57">
    <property type="entry name" value="MARR-FAMILY TRANSCRIPTIONAL REGULATOR"/>
    <property type="match status" value="1"/>
</dbReference>
<dbReference type="InterPro" id="IPR000835">
    <property type="entry name" value="HTH_MarR-typ"/>
</dbReference>
<organism evidence="3 4">
    <name type="scientific">Yinghuangia aomiensis</name>
    <dbReference type="NCBI Taxonomy" id="676205"/>
    <lineage>
        <taxon>Bacteria</taxon>
        <taxon>Bacillati</taxon>
        <taxon>Actinomycetota</taxon>
        <taxon>Actinomycetes</taxon>
        <taxon>Kitasatosporales</taxon>
        <taxon>Streptomycetaceae</taxon>
        <taxon>Yinghuangia</taxon>
    </lineage>
</organism>
<dbReference type="PROSITE" id="PS50995">
    <property type="entry name" value="HTH_MARR_2"/>
    <property type="match status" value="1"/>
</dbReference>
<dbReference type="EMBL" id="BAABHS010000010">
    <property type="protein sequence ID" value="GAA4966266.1"/>
    <property type="molecule type" value="Genomic_DNA"/>
</dbReference>
<feature type="region of interest" description="Disordered" evidence="1">
    <location>
        <begin position="1"/>
        <end position="23"/>
    </location>
</feature>
<feature type="domain" description="HTH marR-type" evidence="2">
    <location>
        <begin position="29"/>
        <end position="165"/>
    </location>
</feature>
<gene>
    <name evidence="3" type="ORF">GCM10023205_33570</name>
</gene>
<dbReference type="InterPro" id="IPR039422">
    <property type="entry name" value="MarR/SlyA-like"/>
</dbReference>
<dbReference type="RefSeq" id="WP_345676289.1">
    <property type="nucleotide sequence ID" value="NZ_BAABHS010000010.1"/>
</dbReference>
<dbReference type="InterPro" id="IPR036388">
    <property type="entry name" value="WH-like_DNA-bd_sf"/>
</dbReference>
<dbReference type="PANTHER" id="PTHR33164">
    <property type="entry name" value="TRANSCRIPTIONAL REGULATOR, MARR FAMILY"/>
    <property type="match status" value="1"/>
</dbReference>
<evidence type="ECO:0000256" key="1">
    <source>
        <dbReference type="SAM" id="MobiDB-lite"/>
    </source>
</evidence>
<protein>
    <recommendedName>
        <fullName evidence="2">HTH marR-type domain-containing protein</fullName>
    </recommendedName>
</protein>
<proteinExistence type="predicted"/>
<evidence type="ECO:0000313" key="3">
    <source>
        <dbReference type="EMBL" id="GAA4966266.1"/>
    </source>
</evidence>
<accession>A0ABP9HBF1</accession>
<comment type="caution">
    <text evidence="3">The sequence shown here is derived from an EMBL/GenBank/DDBJ whole genome shotgun (WGS) entry which is preliminary data.</text>
</comment>
<name>A0ABP9HBF1_9ACTN</name>
<evidence type="ECO:0000313" key="4">
    <source>
        <dbReference type="Proteomes" id="UP001500466"/>
    </source>
</evidence>
<sequence>MADPKTTRPAEDADADPAGAGRPDDAAWLAVLIPPLRDLVRAARDDRLLDRVGKEARADVPAHLVLALTRIGDFQPIRLGDLADQMEVGRTTLSRQVTDLVAAGLVRRIPDPQDARAATLELTPKGARTLRRIWDAWARLLGNATADWDSADRDRIPQLLDDLARALTAMADGR</sequence>
<dbReference type="SMART" id="SM00347">
    <property type="entry name" value="HTH_MARR"/>
    <property type="match status" value="1"/>
</dbReference>
<dbReference type="Gene3D" id="1.10.10.10">
    <property type="entry name" value="Winged helix-like DNA-binding domain superfamily/Winged helix DNA-binding domain"/>
    <property type="match status" value="1"/>
</dbReference>
<dbReference type="SUPFAM" id="SSF46785">
    <property type="entry name" value="Winged helix' DNA-binding domain"/>
    <property type="match status" value="1"/>
</dbReference>
<evidence type="ECO:0000259" key="2">
    <source>
        <dbReference type="PROSITE" id="PS50995"/>
    </source>
</evidence>